<organism evidence="2 3">
    <name type="scientific">Roseobacter cerasinus</name>
    <dbReference type="NCBI Taxonomy" id="2602289"/>
    <lineage>
        <taxon>Bacteria</taxon>
        <taxon>Pseudomonadati</taxon>
        <taxon>Pseudomonadota</taxon>
        <taxon>Alphaproteobacteria</taxon>
        <taxon>Rhodobacterales</taxon>
        <taxon>Roseobacteraceae</taxon>
        <taxon>Roseobacter</taxon>
    </lineage>
</organism>
<dbReference type="Proteomes" id="UP000436522">
    <property type="component" value="Unassembled WGS sequence"/>
</dbReference>
<gene>
    <name evidence="2" type="ORF">So717_37200</name>
</gene>
<reference evidence="2 3" key="1">
    <citation type="submission" date="2019-12" db="EMBL/GenBank/DDBJ databases">
        <title>Roseobacter cerasinus sp. nov., isolated from seawater around aquaculture.</title>
        <authorList>
            <person name="Muramatsu S."/>
            <person name="Takabe Y."/>
            <person name="Mori K."/>
            <person name="Takaichi S."/>
            <person name="Hanada S."/>
        </authorList>
    </citation>
    <scope>NUCLEOTIDE SEQUENCE [LARGE SCALE GENOMIC DNA]</scope>
    <source>
        <strain evidence="2 3">AI77</strain>
    </source>
</reference>
<evidence type="ECO:0000313" key="2">
    <source>
        <dbReference type="EMBL" id="GFE51967.1"/>
    </source>
</evidence>
<evidence type="ECO:0000313" key="3">
    <source>
        <dbReference type="Proteomes" id="UP000436522"/>
    </source>
</evidence>
<sequence length="236" mass="25372">MQEAARGSPVHAPHARRHGYALIVVLGALVILAFLASHSSKTLLAEHQSGRATQELQQRQALSMDAVTYVFDLALGAQTPARLPLPGHDDVWVELVDLGGLVDLRTARSGLAAQVIDALDLTADQERRFRNWQRASRDEADLSAFLRAIGGTPDQLVALSRVATLRSGRPGVAPQQAPQAVLDLFSEADGAGVPAAFTSQPLRTLRQVWVNRGGARWLAGEVRLADDSSGAWLWAP</sequence>
<accession>A0A640VVT2</accession>
<feature type="transmembrane region" description="Helical" evidence="1">
    <location>
        <begin position="20"/>
        <end position="38"/>
    </location>
</feature>
<keyword evidence="1" id="KW-1133">Transmembrane helix</keyword>
<keyword evidence="1" id="KW-0472">Membrane</keyword>
<name>A0A640VVT2_9RHOB</name>
<proteinExistence type="predicted"/>
<evidence type="ECO:0000256" key="1">
    <source>
        <dbReference type="SAM" id="Phobius"/>
    </source>
</evidence>
<protein>
    <recommendedName>
        <fullName evidence="4">General secretion pathway protein K</fullName>
    </recommendedName>
</protein>
<dbReference type="AlphaFoldDB" id="A0A640VVT2"/>
<evidence type="ECO:0008006" key="4">
    <source>
        <dbReference type="Google" id="ProtNLM"/>
    </source>
</evidence>
<keyword evidence="3" id="KW-1185">Reference proteome</keyword>
<dbReference type="EMBL" id="BLIV01000008">
    <property type="protein sequence ID" value="GFE51967.1"/>
    <property type="molecule type" value="Genomic_DNA"/>
</dbReference>
<keyword evidence="1" id="KW-0812">Transmembrane</keyword>
<comment type="caution">
    <text evidence="2">The sequence shown here is derived from an EMBL/GenBank/DDBJ whole genome shotgun (WGS) entry which is preliminary data.</text>
</comment>